<dbReference type="GO" id="GO:0003677">
    <property type="term" value="F:DNA binding"/>
    <property type="evidence" value="ECO:0007669"/>
    <property type="project" value="UniProtKB-KW"/>
</dbReference>
<dbReference type="GeneID" id="110418046"/>
<evidence type="ECO:0000256" key="3">
    <source>
        <dbReference type="ARBA" id="ARBA00023125"/>
    </source>
</evidence>
<keyword evidence="7" id="KW-1185">Reference proteome</keyword>
<dbReference type="OrthoDB" id="810421at2759"/>
<reference evidence="8" key="1">
    <citation type="submission" date="2025-08" db="UniProtKB">
        <authorList>
            <consortium name="RefSeq"/>
        </authorList>
    </citation>
    <scope>IDENTIFICATION</scope>
    <source>
        <tissue evidence="8">Leaf</tissue>
    </source>
</reference>
<dbReference type="InterPro" id="IPR044800">
    <property type="entry name" value="LEC2-like"/>
</dbReference>
<dbReference type="InterPro" id="IPR003340">
    <property type="entry name" value="B3_DNA-bd"/>
</dbReference>
<evidence type="ECO:0000256" key="2">
    <source>
        <dbReference type="ARBA" id="ARBA00023015"/>
    </source>
</evidence>
<dbReference type="RefSeq" id="XP_021286336.1">
    <property type="nucleotide sequence ID" value="XM_021430661.1"/>
</dbReference>
<evidence type="ECO:0000259" key="6">
    <source>
        <dbReference type="PROSITE" id="PS50863"/>
    </source>
</evidence>
<feature type="domain" description="TF-B3" evidence="6">
    <location>
        <begin position="37"/>
        <end position="105"/>
    </location>
</feature>
<keyword evidence="5" id="KW-0539">Nucleus</keyword>
<sequence length="115" mass="13101">MAVFKKALTDTDVKRRFSFPDGCLPALPPFRGCHAIELQVKDETGILWNFACTIRSGMTPKLVIVSGWIQFARSKELQIGDVVLFYREDDRVTGAHYKIEVKKGGRYSYWGTLQD</sequence>
<gene>
    <name evidence="8" type="primary">LOC110418046</name>
</gene>
<keyword evidence="2" id="KW-0805">Transcription regulation</keyword>
<keyword evidence="3" id="KW-0238">DNA-binding</keyword>
<comment type="subcellular location">
    <subcellularLocation>
        <location evidence="1">Nucleus</location>
    </subcellularLocation>
</comment>
<dbReference type="Proteomes" id="UP000504621">
    <property type="component" value="Unplaced"/>
</dbReference>
<dbReference type="AlphaFoldDB" id="A0A6J1AHQ4"/>
<dbReference type="Gene3D" id="2.40.330.10">
    <property type="entry name" value="DNA-binding pseudobarrel domain"/>
    <property type="match status" value="1"/>
</dbReference>
<evidence type="ECO:0000256" key="4">
    <source>
        <dbReference type="ARBA" id="ARBA00023163"/>
    </source>
</evidence>
<protein>
    <submittedName>
        <fullName evidence="8">Auxin response factor 3-like</fullName>
    </submittedName>
</protein>
<evidence type="ECO:0000256" key="1">
    <source>
        <dbReference type="ARBA" id="ARBA00004123"/>
    </source>
</evidence>
<dbReference type="PANTHER" id="PTHR31140">
    <property type="entry name" value="B3 DOMAIN-CONTAINING TRANSCRIPTION FACTOR ABI3"/>
    <property type="match status" value="1"/>
</dbReference>
<keyword evidence="4" id="KW-0804">Transcription</keyword>
<dbReference type="InterPro" id="IPR015300">
    <property type="entry name" value="DNA-bd_pseudobarrel_sf"/>
</dbReference>
<evidence type="ECO:0000313" key="8">
    <source>
        <dbReference type="RefSeq" id="XP_021286336.1"/>
    </source>
</evidence>
<evidence type="ECO:0000256" key="5">
    <source>
        <dbReference type="ARBA" id="ARBA00023242"/>
    </source>
</evidence>
<evidence type="ECO:0000313" key="7">
    <source>
        <dbReference type="Proteomes" id="UP000504621"/>
    </source>
</evidence>
<dbReference type="SMART" id="SM01019">
    <property type="entry name" value="B3"/>
    <property type="match status" value="1"/>
</dbReference>
<dbReference type="PANTHER" id="PTHR31140:SF145">
    <property type="entry name" value="TF-B3 DOMAIN-CONTAINING PROTEIN"/>
    <property type="match status" value="1"/>
</dbReference>
<accession>A0A6J1AHQ4</accession>
<dbReference type="CDD" id="cd10017">
    <property type="entry name" value="B3_DNA"/>
    <property type="match status" value="1"/>
</dbReference>
<dbReference type="Pfam" id="PF02362">
    <property type="entry name" value="B3"/>
    <property type="match status" value="1"/>
</dbReference>
<dbReference type="PROSITE" id="PS50863">
    <property type="entry name" value="B3"/>
    <property type="match status" value="1"/>
</dbReference>
<dbReference type="GO" id="GO:0005634">
    <property type="term" value="C:nucleus"/>
    <property type="evidence" value="ECO:0007669"/>
    <property type="project" value="UniProtKB-SubCell"/>
</dbReference>
<organism evidence="7 8">
    <name type="scientific">Herrania umbratica</name>
    <dbReference type="NCBI Taxonomy" id="108875"/>
    <lineage>
        <taxon>Eukaryota</taxon>
        <taxon>Viridiplantae</taxon>
        <taxon>Streptophyta</taxon>
        <taxon>Embryophyta</taxon>
        <taxon>Tracheophyta</taxon>
        <taxon>Spermatophyta</taxon>
        <taxon>Magnoliopsida</taxon>
        <taxon>eudicotyledons</taxon>
        <taxon>Gunneridae</taxon>
        <taxon>Pentapetalae</taxon>
        <taxon>rosids</taxon>
        <taxon>malvids</taxon>
        <taxon>Malvales</taxon>
        <taxon>Malvaceae</taxon>
        <taxon>Byttnerioideae</taxon>
        <taxon>Herrania</taxon>
    </lineage>
</organism>
<dbReference type="GO" id="GO:0003700">
    <property type="term" value="F:DNA-binding transcription factor activity"/>
    <property type="evidence" value="ECO:0007669"/>
    <property type="project" value="InterPro"/>
</dbReference>
<dbReference type="SUPFAM" id="SSF101936">
    <property type="entry name" value="DNA-binding pseudobarrel domain"/>
    <property type="match status" value="1"/>
</dbReference>
<name>A0A6J1AHQ4_9ROSI</name>
<proteinExistence type="predicted"/>